<dbReference type="PATRIC" id="fig|1341157.4.peg.1155"/>
<proteinExistence type="predicted"/>
<evidence type="ECO:0000313" key="2">
    <source>
        <dbReference type="EMBL" id="EWM54181.1"/>
    </source>
</evidence>
<dbReference type="AlphaFoldDB" id="W7UGA9"/>
<reference evidence="2 3" key="1">
    <citation type="journal article" date="2014" name="PLoS ONE">
        <title>Rumen cellulosomics: divergent fiber-degrading strategies revealed by comparative genome-wide analysis of six ruminococcal strains.</title>
        <authorList>
            <person name="Dassa B."/>
            <person name="Borovok I."/>
            <person name="Ruimy-Israeli V."/>
            <person name="Lamed R."/>
            <person name="Flint H.J."/>
            <person name="Duncan S.H."/>
            <person name="Henrissat B."/>
            <person name="Coutinho P."/>
            <person name="Morrison M."/>
            <person name="Mosoni P."/>
            <person name="Yeoman C.J."/>
            <person name="White B.A."/>
            <person name="Bayer E.A."/>
        </authorList>
    </citation>
    <scope>NUCLEOTIDE SEQUENCE [LARGE SCALE GENOMIC DNA]</scope>
    <source>
        <strain evidence="2 3">007c</strain>
    </source>
</reference>
<comment type="caution">
    <text evidence="2">The sequence shown here is derived from an EMBL/GenBank/DDBJ whole genome shotgun (WGS) entry which is preliminary data.</text>
</comment>
<evidence type="ECO:0000313" key="3">
    <source>
        <dbReference type="Proteomes" id="UP000019365"/>
    </source>
</evidence>
<accession>W7UGA9</accession>
<keyword evidence="3" id="KW-1185">Reference proteome</keyword>
<dbReference type="RefSeq" id="WP_037298023.1">
    <property type="nucleotide sequence ID" value="NZ_ATAX01000017.1"/>
</dbReference>
<dbReference type="EMBL" id="ATAX01000017">
    <property type="protein sequence ID" value="EWM54181.1"/>
    <property type="molecule type" value="Genomic_DNA"/>
</dbReference>
<dbReference type="Proteomes" id="UP000019365">
    <property type="component" value="Unassembled WGS sequence"/>
</dbReference>
<dbReference type="InterPro" id="IPR029432">
    <property type="entry name" value="Gp28/Gp37-like_dom"/>
</dbReference>
<dbReference type="eggNOG" id="ENOG502Z9TX">
    <property type="taxonomic scope" value="Bacteria"/>
</dbReference>
<feature type="domain" description="Gp28/Gp37-like" evidence="1">
    <location>
        <begin position="17"/>
        <end position="367"/>
    </location>
</feature>
<dbReference type="OrthoDB" id="9255846at2"/>
<protein>
    <recommendedName>
        <fullName evidence="1">Gp28/Gp37-like domain-containing protein</fullName>
    </recommendedName>
</protein>
<name>W7UGA9_RUMFL</name>
<evidence type="ECO:0000259" key="1">
    <source>
        <dbReference type="Pfam" id="PF14594"/>
    </source>
</evidence>
<organism evidence="2 3">
    <name type="scientific">Ruminococcus flavefaciens 007c</name>
    <dbReference type="NCBI Taxonomy" id="1341157"/>
    <lineage>
        <taxon>Bacteria</taxon>
        <taxon>Bacillati</taxon>
        <taxon>Bacillota</taxon>
        <taxon>Clostridia</taxon>
        <taxon>Eubacteriales</taxon>
        <taxon>Oscillospiraceae</taxon>
        <taxon>Ruminococcus</taxon>
    </lineage>
</organism>
<dbReference type="Pfam" id="PF14594">
    <property type="entry name" value="Sipho_Gp37"/>
    <property type="match status" value="1"/>
</dbReference>
<gene>
    <name evidence="2" type="ORF">RF007C_02580</name>
</gene>
<sequence length="370" mass="41947">MQIEVYRMDAEADSLTITLEAVCDSFSSLLWDIEYYQCGCFEVYIAANPENLSIFQTGRIVGRDDDSQHFGIIDSVQIDTDAENGDYLTVKGRFLMCLLERRIIHPTYNVTAQKAYSEIVHDIVRQNTLLNDNRRIPGLSLGSVSGACWEQTATLQVSYENLMEWVYTICEKIGGSANIRLVKDVGETYKMVLDLAEGTDRSLLQEENPHIIFSDAYSNLLSFSYASDSAVTRNFAYIYGHGEGAERKNTTYCVDTEPTYLDRYELYVDAKDISEEEQVEGETVPIPEGQYIALLKTRGSEKLVDPKTASESEIAADSTQYVYNRDYFVGDYVTVEHKRFGMLQPKVQLIGMIEAFDQNGRSLTPTFRKE</sequence>